<comment type="subcellular location">
    <subcellularLocation>
        <location evidence="1">Membrane</location>
        <topology evidence="1">Multi-pass membrane protein</topology>
    </subcellularLocation>
</comment>
<feature type="transmembrane region" description="Helical" evidence="5">
    <location>
        <begin position="224"/>
        <end position="243"/>
    </location>
</feature>
<evidence type="ECO:0000256" key="5">
    <source>
        <dbReference type="SAM" id="Phobius"/>
    </source>
</evidence>
<proteinExistence type="predicted"/>
<dbReference type="OrthoDB" id="5547497at2759"/>
<feature type="transmembrane region" description="Helical" evidence="5">
    <location>
        <begin position="71"/>
        <end position="93"/>
    </location>
</feature>
<feature type="transmembrane region" description="Helical" evidence="5">
    <location>
        <begin position="276"/>
        <end position="295"/>
    </location>
</feature>
<keyword evidence="4 5" id="KW-0472">Membrane</keyword>
<feature type="transmembrane region" description="Helical" evidence="5">
    <location>
        <begin position="39"/>
        <end position="59"/>
    </location>
</feature>
<dbReference type="InterPro" id="IPR004853">
    <property type="entry name" value="Sugar_P_trans_dom"/>
</dbReference>
<dbReference type="Pfam" id="PF03151">
    <property type="entry name" value="TPT"/>
    <property type="match status" value="1"/>
</dbReference>
<dbReference type="OMA" id="NSLYTIW"/>
<sequence length="316" mass="36337">MVSQNHNNNRLVFLCSSVNICSTIALVLLNKWIYIKYDFPNITLSCIHFVVISLCLLICRGFDIIQPLRLPFFHMIPFVLLFCALMVLNYFSLQSNTVVTYQIINTMTIPCILFVENYFYGKHVSTKVKLTWIPVTIGVVLSSVYDVKFNITGIIFASLAVLINSLYQVLVAERQHYFQVNTVQLLYYQAPRSALLLLFVIPFFEPSYSLDGFYFNWSLEVLAAVFLSACVAFVVNLSLFWLITNTTPLIYNMIRYLKFRLTLLAFFTLFHDKVHILQLLGTLTTVAGVLAYTHIQREEIIKKNSLPTTIDIQTKS</sequence>
<evidence type="ECO:0000256" key="3">
    <source>
        <dbReference type="ARBA" id="ARBA00022989"/>
    </source>
</evidence>
<keyword evidence="7" id="KW-1185">Reference proteome</keyword>
<evidence type="ECO:0000259" key="6">
    <source>
        <dbReference type="Pfam" id="PF03151"/>
    </source>
</evidence>
<reference evidence="8" key="1">
    <citation type="submission" date="2025-08" db="UniProtKB">
        <authorList>
            <consortium name="RefSeq"/>
        </authorList>
    </citation>
    <scope>IDENTIFICATION</scope>
</reference>
<keyword evidence="2 5" id="KW-0812">Transmembrane</keyword>
<feature type="domain" description="Sugar phosphate transporter" evidence="6">
    <location>
        <begin position="24"/>
        <end position="292"/>
    </location>
</feature>
<evidence type="ECO:0000256" key="1">
    <source>
        <dbReference type="ARBA" id="ARBA00004141"/>
    </source>
</evidence>
<evidence type="ECO:0000313" key="7">
    <source>
        <dbReference type="Proteomes" id="UP001165740"/>
    </source>
</evidence>
<feature type="transmembrane region" description="Helical" evidence="5">
    <location>
        <begin position="185"/>
        <end position="204"/>
    </location>
</feature>
<feature type="transmembrane region" description="Helical" evidence="5">
    <location>
        <begin position="12"/>
        <end position="33"/>
    </location>
</feature>
<evidence type="ECO:0000313" key="8">
    <source>
        <dbReference type="RefSeq" id="XP_055882787.1"/>
    </source>
</evidence>
<accession>A0A9W3A656</accession>
<evidence type="ECO:0000256" key="2">
    <source>
        <dbReference type="ARBA" id="ARBA00022692"/>
    </source>
</evidence>
<organism evidence="7 8">
    <name type="scientific">Biomphalaria glabrata</name>
    <name type="common">Bloodfluke planorb</name>
    <name type="synonym">Freshwater snail</name>
    <dbReference type="NCBI Taxonomy" id="6526"/>
    <lineage>
        <taxon>Eukaryota</taxon>
        <taxon>Metazoa</taxon>
        <taxon>Spiralia</taxon>
        <taxon>Lophotrochozoa</taxon>
        <taxon>Mollusca</taxon>
        <taxon>Gastropoda</taxon>
        <taxon>Heterobranchia</taxon>
        <taxon>Euthyneura</taxon>
        <taxon>Panpulmonata</taxon>
        <taxon>Hygrophila</taxon>
        <taxon>Lymnaeoidea</taxon>
        <taxon>Planorbidae</taxon>
        <taxon>Biomphalaria</taxon>
    </lineage>
</organism>
<dbReference type="Proteomes" id="UP001165740">
    <property type="component" value="Chromosome 4"/>
</dbReference>
<protein>
    <submittedName>
        <fullName evidence="8">Solute carrier family 35 member E3-like</fullName>
    </submittedName>
</protein>
<feature type="transmembrane region" description="Helical" evidence="5">
    <location>
        <begin position="151"/>
        <end position="173"/>
    </location>
</feature>
<feature type="transmembrane region" description="Helical" evidence="5">
    <location>
        <begin position="99"/>
        <end position="121"/>
    </location>
</feature>
<evidence type="ECO:0000256" key="4">
    <source>
        <dbReference type="ARBA" id="ARBA00023136"/>
    </source>
</evidence>
<keyword evidence="3 5" id="KW-1133">Transmembrane helix</keyword>
<dbReference type="RefSeq" id="XP_055882787.1">
    <property type="nucleotide sequence ID" value="XM_056026812.1"/>
</dbReference>
<gene>
    <name evidence="8" type="primary">LOC106062394</name>
</gene>
<dbReference type="AlphaFoldDB" id="A0A9W3A656"/>
<dbReference type="PANTHER" id="PTHR11132">
    <property type="entry name" value="SOLUTE CARRIER FAMILY 35"/>
    <property type="match status" value="1"/>
</dbReference>
<dbReference type="InterPro" id="IPR050186">
    <property type="entry name" value="TPT_transporter"/>
</dbReference>
<feature type="transmembrane region" description="Helical" evidence="5">
    <location>
        <begin position="250"/>
        <end position="270"/>
    </location>
</feature>
<dbReference type="GO" id="GO:0016020">
    <property type="term" value="C:membrane"/>
    <property type="evidence" value="ECO:0007669"/>
    <property type="project" value="UniProtKB-SubCell"/>
</dbReference>
<dbReference type="GeneID" id="106062394"/>
<feature type="transmembrane region" description="Helical" evidence="5">
    <location>
        <begin position="128"/>
        <end position="145"/>
    </location>
</feature>
<name>A0A9W3A656_BIOGL</name>